<keyword evidence="8" id="KW-1133">Transmembrane helix</keyword>
<dbReference type="FunFam" id="2.60.40.60:FF:000104">
    <property type="entry name" value="cadherin-23 isoform X1"/>
    <property type="match status" value="1"/>
</dbReference>
<dbReference type="PANTHER" id="PTHR24025">
    <property type="entry name" value="DESMOGLEIN FAMILY MEMBER"/>
    <property type="match status" value="1"/>
</dbReference>
<evidence type="ECO:0000259" key="14">
    <source>
        <dbReference type="PROSITE" id="PS50268"/>
    </source>
</evidence>
<keyword evidence="5" id="KW-0677">Repeat</keyword>
<dbReference type="EMBL" id="JBBPFD010000599">
    <property type="protein sequence ID" value="KAK7878164.1"/>
    <property type="molecule type" value="Genomic_DNA"/>
</dbReference>
<feature type="domain" description="Cadherin" evidence="14">
    <location>
        <begin position="474"/>
        <end position="578"/>
    </location>
</feature>
<evidence type="ECO:0000256" key="4">
    <source>
        <dbReference type="ARBA" id="ARBA00022729"/>
    </source>
</evidence>
<dbReference type="InterPro" id="IPR015919">
    <property type="entry name" value="Cadherin-like_sf"/>
</dbReference>
<dbReference type="Gene3D" id="2.60.40.60">
    <property type="entry name" value="Cadherins"/>
    <property type="match status" value="11"/>
</dbReference>
<dbReference type="SUPFAM" id="SSF49313">
    <property type="entry name" value="Cadherin-like"/>
    <property type="match status" value="11"/>
</dbReference>
<sequence length="1051" mass="116102">MIGREKEKVQAQVQKMEKEENAVVWYSLLPGPGYELFSINPYTGLITTTSYLDPEEQQHYTLRVQARDSSSRPLSSTSTVLCSVLDDNDNPPEFMQSSFQISLPENLPPGLIHTVQASDPDHGENGTIHYSIQGKDTLCIIEDTSDNYKGRFTIDTFTGAISTTQILDREETRITPSSSRPTTTAPTPSAPPPRSIEGLPAGSEVVQLSAFDQDEGPNGEITYSLTEDNSQGAFSVDPFTGTVRTTKPLDRESRSQYSVRVVASDSCTQGPLTSAVSLTILVEDVNDNAPVCTHNPVNAWVSMTTLPNQVVSTVRATDEDRGENGTVRFMISDEENLFDINGDTGRGRPPLTSTCLVFVHLLGERERLQFTEREYNATVKENSRAGTWITKVEASDSTNSRQRITYTIFSGNENNMFSINRHTGEIRVQKDNSLDFELSASIQLVVLADSGLQSAHCRVSISLQDVNDNAPVFEHNSYRTAVWEGQVHNTYVMQVFASDADSGLNEQITYSIISGNNNNAFILDSVRGILATNVMLDREITSSYKLVLQAADKGSPPFSSTATVRVQVVDVNDNSPTIPPMEPVLIPENLPAGYMVTQVIANDVDLSSTITYSFTDDDSSSSPFAIDCYTGVITLTKALDYETQTDYVLTVRASDSLHHTTGEVRVQVLDVNDNAPVFTQVSTRPRLWAQWRGHLQTAVISSTRLLHPPTSGVYFHQQASQSITNSNVVHLLVEARDQGDPIRSSVASVEVLIVDNNDHAPLFHQDIYTLTVAEDTPTDTTLLTLSADDEDWSPENTHLDYAIVGGNEEKRFCLEVKLIQVENQLRNVAKLVLCNPLDRETTEAFSLTVSVSDRGRPPLNTVNHSLDYEEDSKYTLTVRASDGSESSDDRNVAFAVIYVTVLDENDNSPYFMFPTVNCSVHENLPAFTHACSIHAIDDDSGPYGLLAYSILTSCFMDYAIGSPDRKEAFGIDSHTGEIVTRQTFNYENENEYCFVVEARDKGDKAATIKVQVSIKGVDEFSPNFYAETVLLSARGKRKAWRNRWLCDGDGL</sequence>
<feature type="domain" description="Cadherin" evidence="14">
    <location>
        <begin position="578"/>
        <end position="678"/>
    </location>
</feature>
<evidence type="ECO:0000313" key="15">
    <source>
        <dbReference type="EMBL" id="KAK7878164.1"/>
    </source>
</evidence>
<evidence type="ECO:0000256" key="1">
    <source>
        <dbReference type="ARBA" id="ARBA00004167"/>
    </source>
</evidence>
<keyword evidence="16" id="KW-1185">Reference proteome</keyword>
<reference evidence="16" key="1">
    <citation type="submission" date="2024-04" db="EMBL/GenBank/DDBJ databases">
        <title>Salinicola lusitanus LLJ914,a marine bacterium isolated from the Okinawa Trough.</title>
        <authorList>
            <person name="Li J."/>
        </authorList>
    </citation>
    <scope>NUCLEOTIDE SEQUENCE [LARGE SCALE GENOMIC DNA]</scope>
</reference>
<feature type="domain" description="Cadherin" evidence="14">
    <location>
        <begin position="197"/>
        <end position="292"/>
    </location>
</feature>
<feature type="compositionally biased region" description="Low complexity" evidence="13">
    <location>
        <begin position="175"/>
        <end position="187"/>
    </location>
</feature>
<comment type="caution">
    <text evidence="15">The sequence shown here is derived from an EMBL/GenBank/DDBJ whole genome shotgun (WGS) entry which is preliminary data.</text>
</comment>
<evidence type="ECO:0000256" key="9">
    <source>
        <dbReference type="ARBA" id="ARBA00023136"/>
    </source>
</evidence>
<evidence type="ECO:0000256" key="3">
    <source>
        <dbReference type="ARBA" id="ARBA00022692"/>
    </source>
</evidence>
<dbReference type="FunFam" id="2.60.40.60:FF:000020">
    <property type="entry name" value="Dachsous cadherin-related 1b"/>
    <property type="match status" value="3"/>
</dbReference>
<keyword evidence="11" id="KW-0325">Glycoprotein</keyword>
<dbReference type="InterPro" id="IPR050971">
    <property type="entry name" value="Cadherin-domain_protein"/>
</dbReference>
<keyword evidence="6 12" id="KW-0106">Calcium</keyword>
<keyword evidence="7" id="KW-0130">Cell adhesion</keyword>
<evidence type="ECO:0000256" key="5">
    <source>
        <dbReference type="ARBA" id="ARBA00022737"/>
    </source>
</evidence>
<proteinExistence type="predicted"/>
<evidence type="ECO:0000256" key="10">
    <source>
        <dbReference type="ARBA" id="ARBA00023157"/>
    </source>
</evidence>
<dbReference type="InterPro" id="IPR002126">
    <property type="entry name" value="Cadherin-like_dom"/>
</dbReference>
<comment type="subcellular location">
    <subcellularLocation>
        <location evidence="1">Membrane</location>
        <topology evidence="1">Single-pass membrane protein</topology>
    </subcellularLocation>
</comment>
<gene>
    <name evidence="15" type="ORF">WMY93_031210</name>
</gene>
<evidence type="ECO:0000256" key="11">
    <source>
        <dbReference type="ARBA" id="ARBA00023180"/>
    </source>
</evidence>
<keyword evidence="10" id="KW-1015">Disulfide bond</keyword>
<dbReference type="PROSITE" id="PS00232">
    <property type="entry name" value="CADHERIN_1"/>
    <property type="match status" value="4"/>
</dbReference>
<dbReference type="GO" id="GO:0007156">
    <property type="term" value="P:homophilic cell adhesion via plasma membrane adhesion molecules"/>
    <property type="evidence" value="ECO:0007669"/>
    <property type="project" value="InterPro"/>
</dbReference>
<dbReference type="GO" id="GO:0005886">
    <property type="term" value="C:plasma membrane"/>
    <property type="evidence" value="ECO:0007669"/>
    <property type="project" value="InterPro"/>
</dbReference>
<dbReference type="FunFam" id="2.60.40.60:FF:000032">
    <property type="entry name" value="FAT atypical cadherin 1"/>
    <property type="match status" value="1"/>
</dbReference>
<keyword evidence="4" id="KW-0732">Signal</keyword>
<feature type="region of interest" description="Disordered" evidence="13">
    <location>
        <begin position="168"/>
        <end position="199"/>
    </location>
</feature>
<dbReference type="Proteomes" id="UP001460270">
    <property type="component" value="Unassembled WGS sequence"/>
</dbReference>
<dbReference type="GO" id="GO:0009653">
    <property type="term" value="P:anatomical structure morphogenesis"/>
    <property type="evidence" value="ECO:0007669"/>
    <property type="project" value="UniProtKB-ARBA"/>
</dbReference>
<dbReference type="GO" id="GO:0005911">
    <property type="term" value="C:cell-cell junction"/>
    <property type="evidence" value="ECO:0007669"/>
    <property type="project" value="TreeGrafter"/>
</dbReference>
<keyword evidence="2" id="KW-0245">EGF-like domain</keyword>
<feature type="domain" description="Cadherin" evidence="14">
    <location>
        <begin position="371"/>
        <end position="473"/>
    </location>
</feature>
<evidence type="ECO:0000256" key="13">
    <source>
        <dbReference type="SAM" id="MobiDB-lite"/>
    </source>
</evidence>
<dbReference type="GO" id="GO:0005509">
    <property type="term" value="F:calcium ion binding"/>
    <property type="evidence" value="ECO:0007669"/>
    <property type="project" value="UniProtKB-UniRule"/>
</dbReference>
<dbReference type="PRINTS" id="PR00205">
    <property type="entry name" value="CADHERIN"/>
</dbReference>
<keyword evidence="9" id="KW-0472">Membrane</keyword>
<feature type="domain" description="Cadherin" evidence="14">
    <location>
        <begin position="919"/>
        <end position="1024"/>
    </location>
</feature>
<dbReference type="PROSITE" id="PS50268">
    <property type="entry name" value="CADHERIN_2"/>
    <property type="match status" value="9"/>
</dbReference>
<feature type="domain" description="Cadherin" evidence="14">
    <location>
        <begin position="764"/>
        <end position="911"/>
    </location>
</feature>
<feature type="domain" description="Cadherin" evidence="14">
    <location>
        <begin position="9"/>
        <end position="94"/>
    </location>
</feature>
<dbReference type="SMART" id="SM00112">
    <property type="entry name" value="CA"/>
    <property type="match status" value="9"/>
</dbReference>
<keyword evidence="3" id="KW-0812">Transmembrane</keyword>
<dbReference type="AlphaFoldDB" id="A0AAW0MJ66"/>
<name>A0AAW0MJ66_9GOBI</name>
<dbReference type="FunFam" id="2.60.40.60:FF:000140">
    <property type="entry name" value="Dachsous cadherin-related 1"/>
    <property type="match status" value="1"/>
</dbReference>
<organism evidence="15 16">
    <name type="scientific">Mugilogobius chulae</name>
    <name type="common">yellowstripe goby</name>
    <dbReference type="NCBI Taxonomy" id="88201"/>
    <lineage>
        <taxon>Eukaryota</taxon>
        <taxon>Metazoa</taxon>
        <taxon>Chordata</taxon>
        <taxon>Craniata</taxon>
        <taxon>Vertebrata</taxon>
        <taxon>Euteleostomi</taxon>
        <taxon>Actinopterygii</taxon>
        <taxon>Neopterygii</taxon>
        <taxon>Teleostei</taxon>
        <taxon>Neoteleostei</taxon>
        <taxon>Acanthomorphata</taxon>
        <taxon>Gobiaria</taxon>
        <taxon>Gobiiformes</taxon>
        <taxon>Gobioidei</taxon>
        <taxon>Gobiidae</taxon>
        <taxon>Gobionellinae</taxon>
        <taxon>Mugilogobius</taxon>
    </lineage>
</organism>
<evidence type="ECO:0000256" key="2">
    <source>
        <dbReference type="ARBA" id="ARBA00022536"/>
    </source>
</evidence>
<evidence type="ECO:0000256" key="12">
    <source>
        <dbReference type="PROSITE-ProRule" id="PRU00043"/>
    </source>
</evidence>
<dbReference type="CDD" id="cd11304">
    <property type="entry name" value="Cadherin_repeat"/>
    <property type="match status" value="7"/>
</dbReference>
<dbReference type="Pfam" id="PF00028">
    <property type="entry name" value="Cadherin"/>
    <property type="match status" value="8"/>
</dbReference>
<dbReference type="InterPro" id="IPR020894">
    <property type="entry name" value="Cadherin_CS"/>
</dbReference>
<feature type="domain" description="Cadherin" evidence="14">
    <location>
        <begin position="731"/>
        <end position="763"/>
    </location>
</feature>
<evidence type="ECO:0000256" key="8">
    <source>
        <dbReference type="ARBA" id="ARBA00022989"/>
    </source>
</evidence>
<evidence type="ECO:0000256" key="7">
    <source>
        <dbReference type="ARBA" id="ARBA00022889"/>
    </source>
</evidence>
<feature type="domain" description="Cadherin" evidence="14">
    <location>
        <begin position="95"/>
        <end position="171"/>
    </location>
</feature>
<dbReference type="PANTHER" id="PTHR24025:SF31">
    <property type="entry name" value="NEURAL-CADHERIN"/>
    <property type="match status" value="1"/>
</dbReference>
<evidence type="ECO:0000313" key="16">
    <source>
        <dbReference type="Proteomes" id="UP001460270"/>
    </source>
</evidence>
<evidence type="ECO:0000256" key="6">
    <source>
        <dbReference type="ARBA" id="ARBA00022837"/>
    </source>
</evidence>
<protein>
    <recommendedName>
        <fullName evidence="14">Cadherin domain-containing protein</fullName>
    </recommendedName>
</protein>
<accession>A0AAW0MJ66</accession>